<keyword evidence="4 7" id="KW-0812">Transmembrane</keyword>
<name>A0A317E8F5_9PROT</name>
<dbReference type="InterPro" id="IPR003339">
    <property type="entry name" value="ABC/ECF_trnsptr_transmembrane"/>
</dbReference>
<keyword evidence="3" id="KW-1003">Cell membrane</keyword>
<evidence type="ECO:0000313" key="9">
    <source>
        <dbReference type="Proteomes" id="UP000245461"/>
    </source>
</evidence>
<evidence type="ECO:0000256" key="7">
    <source>
        <dbReference type="SAM" id="Phobius"/>
    </source>
</evidence>
<dbReference type="OrthoDB" id="4533at2"/>
<evidence type="ECO:0000256" key="4">
    <source>
        <dbReference type="ARBA" id="ARBA00022692"/>
    </source>
</evidence>
<proteinExistence type="inferred from homology"/>
<reference evidence="8 9" key="1">
    <citation type="submission" date="2018-05" db="EMBL/GenBank/DDBJ databases">
        <title>Zavarzinia sp. HR-AS.</title>
        <authorList>
            <person name="Lee Y."/>
            <person name="Jeon C.O."/>
        </authorList>
    </citation>
    <scope>NUCLEOTIDE SEQUENCE [LARGE SCALE GENOMIC DNA]</scope>
    <source>
        <strain evidence="8 9">HR-AS</strain>
    </source>
</reference>
<dbReference type="PANTHER" id="PTHR34857">
    <property type="entry name" value="SLL0384 PROTEIN"/>
    <property type="match status" value="1"/>
</dbReference>
<feature type="transmembrane region" description="Helical" evidence="7">
    <location>
        <begin position="59"/>
        <end position="81"/>
    </location>
</feature>
<comment type="subcellular location">
    <subcellularLocation>
        <location evidence="1">Cell membrane</location>
        <topology evidence="1">Multi-pass membrane protein</topology>
    </subcellularLocation>
</comment>
<dbReference type="Pfam" id="PF02361">
    <property type="entry name" value="CbiQ"/>
    <property type="match status" value="1"/>
</dbReference>
<evidence type="ECO:0000256" key="2">
    <source>
        <dbReference type="ARBA" id="ARBA00008564"/>
    </source>
</evidence>
<dbReference type="EMBL" id="QGLE01000005">
    <property type="protein sequence ID" value="PWR22991.1"/>
    <property type="molecule type" value="Genomic_DNA"/>
</dbReference>
<dbReference type="CDD" id="cd16914">
    <property type="entry name" value="EcfT"/>
    <property type="match status" value="1"/>
</dbReference>
<evidence type="ECO:0000313" key="8">
    <source>
        <dbReference type="EMBL" id="PWR22991.1"/>
    </source>
</evidence>
<keyword evidence="9" id="KW-1185">Reference proteome</keyword>
<evidence type="ECO:0000256" key="1">
    <source>
        <dbReference type="ARBA" id="ARBA00004651"/>
    </source>
</evidence>
<gene>
    <name evidence="8" type="primary">cbiQ</name>
    <name evidence="8" type="ORF">DKG74_10590</name>
</gene>
<dbReference type="Proteomes" id="UP000245461">
    <property type="component" value="Unassembled WGS sequence"/>
</dbReference>
<dbReference type="PANTHER" id="PTHR34857:SF2">
    <property type="entry name" value="SLL0384 PROTEIN"/>
    <property type="match status" value="1"/>
</dbReference>
<evidence type="ECO:0000256" key="3">
    <source>
        <dbReference type="ARBA" id="ARBA00022475"/>
    </source>
</evidence>
<comment type="caution">
    <text evidence="8">The sequence shown here is derived from an EMBL/GenBank/DDBJ whole genome shotgun (WGS) entry which is preliminary data.</text>
</comment>
<accession>A0A317E8F5</accession>
<dbReference type="GO" id="GO:0006824">
    <property type="term" value="P:cobalt ion transport"/>
    <property type="evidence" value="ECO:0007669"/>
    <property type="project" value="InterPro"/>
</dbReference>
<dbReference type="InterPro" id="IPR051611">
    <property type="entry name" value="ECF_transporter_component"/>
</dbReference>
<dbReference type="NCBIfam" id="TIGR02454">
    <property type="entry name" value="ECF_T_CbiQ"/>
    <property type="match status" value="1"/>
</dbReference>
<feature type="transmembrane region" description="Helical" evidence="7">
    <location>
        <begin position="93"/>
        <end position="111"/>
    </location>
</feature>
<comment type="similarity">
    <text evidence="2">Belongs to the CbiQ family.</text>
</comment>
<protein>
    <submittedName>
        <fullName evidence="8">Cobalt ECF transporter T component CbiQ</fullName>
    </submittedName>
</protein>
<evidence type="ECO:0000256" key="6">
    <source>
        <dbReference type="ARBA" id="ARBA00023136"/>
    </source>
</evidence>
<evidence type="ECO:0000256" key="5">
    <source>
        <dbReference type="ARBA" id="ARBA00022989"/>
    </source>
</evidence>
<dbReference type="AlphaFoldDB" id="A0A317E8F5"/>
<dbReference type="InterPro" id="IPR012809">
    <property type="entry name" value="ECF_CbiQ"/>
</dbReference>
<dbReference type="GO" id="GO:0043190">
    <property type="term" value="C:ATP-binding cassette (ABC) transporter complex"/>
    <property type="evidence" value="ECO:0007669"/>
    <property type="project" value="InterPro"/>
</dbReference>
<sequence length="235" mass="25081">MTPRARLLATLILTLAVVALRGLPAQGAALAGAFALALISGQALRPLLHRLAHVEGFMVLLLVMLPFSVPGTPLVTLGPLVLSAEGLARAIGIALKTNAAILIVFALLGTVEPLRLGHAARGLGAPVRLVQLFLFTTRYVELFRDEIRRRREAMRARAFARRTSLHTFRAYGNLAGMVLVRALEKAARVEEAMRCRAFDGRLPAIGIEEGERGILAGPGLALVVGAALIALDRLP</sequence>
<keyword evidence="6 7" id="KW-0472">Membrane</keyword>
<keyword evidence="5 7" id="KW-1133">Transmembrane helix</keyword>
<organism evidence="8 9">
    <name type="scientific">Zavarzinia aquatilis</name>
    <dbReference type="NCBI Taxonomy" id="2211142"/>
    <lineage>
        <taxon>Bacteria</taxon>
        <taxon>Pseudomonadati</taxon>
        <taxon>Pseudomonadota</taxon>
        <taxon>Alphaproteobacteria</taxon>
        <taxon>Rhodospirillales</taxon>
        <taxon>Zavarziniaceae</taxon>
        <taxon>Zavarzinia</taxon>
    </lineage>
</organism>